<accession>A0A426XN21</accession>
<evidence type="ECO:0000313" key="2">
    <source>
        <dbReference type="EMBL" id="RRT40886.1"/>
    </source>
</evidence>
<evidence type="ECO:0000313" key="3">
    <source>
        <dbReference type="Proteomes" id="UP000287651"/>
    </source>
</evidence>
<gene>
    <name evidence="2" type="ORF">B296_00019425</name>
</gene>
<name>A0A426XN21_ENSVE</name>
<evidence type="ECO:0000256" key="1">
    <source>
        <dbReference type="SAM" id="MobiDB-lite"/>
    </source>
</evidence>
<organism evidence="2 3">
    <name type="scientific">Ensete ventricosum</name>
    <name type="common">Abyssinian banana</name>
    <name type="synonym">Musa ensete</name>
    <dbReference type="NCBI Taxonomy" id="4639"/>
    <lineage>
        <taxon>Eukaryota</taxon>
        <taxon>Viridiplantae</taxon>
        <taxon>Streptophyta</taxon>
        <taxon>Embryophyta</taxon>
        <taxon>Tracheophyta</taxon>
        <taxon>Spermatophyta</taxon>
        <taxon>Magnoliopsida</taxon>
        <taxon>Liliopsida</taxon>
        <taxon>Zingiberales</taxon>
        <taxon>Musaceae</taxon>
        <taxon>Ensete</taxon>
    </lineage>
</organism>
<feature type="region of interest" description="Disordered" evidence="1">
    <location>
        <begin position="1"/>
        <end position="67"/>
    </location>
</feature>
<dbReference type="AlphaFoldDB" id="A0A426XN21"/>
<feature type="compositionally biased region" description="Polar residues" evidence="1">
    <location>
        <begin position="1"/>
        <end position="10"/>
    </location>
</feature>
<proteinExistence type="predicted"/>
<comment type="caution">
    <text evidence="2">The sequence shown here is derived from an EMBL/GenBank/DDBJ whole genome shotgun (WGS) entry which is preliminary data.</text>
</comment>
<sequence>MQGRSPTVNPQGRLVAPTRGDRRQRPVGNRPQGQQPARVHLQAEASPARAVTCAAHKSKASRRGGLPLARRLSAGKATAACVGAAMAATVQ</sequence>
<protein>
    <submittedName>
        <fullName evidence="2">Uncharacterized protein</fullName>
    </submittedName>
</protein>
<dbReference type="EMBL" id="AMZH03019027">
    <property type="protein sequence ID" value="RRT40886.1"/>
    <property type="molecule type" value="Genomic_DNA"/>
</dbReference>
<reference evidence="2 3" key="1">
    <citation type="journal article" date="2014" name="Agronomy (Basel)">
        <title>A Draft Genome Sequence for Ensete ventricosum, the Drought-Tolerant Tree Against Hunger.</title>
        <authorList>
            <person name="Harrison J."/>
            <person name="Moore K.A."/>
            <person name="Paszkiewicz K."/>
            <person name="Jones T."/>
            <person name="Grant M."/>
            <person name="Ambacheew D."/>
            <person name="Muzemil S."/>
            <person name="Studholme D.J."/>
        </authorList>
    </citation>
    <scope>NUCLEOTIDE SEQUENCE [LARGE SCALE GENOMIC DNA]</scope>
</reference>
<dbReference type="Proteomes" id="UP000287651">
    <property type="component" value="Unassembled WGS sequence"/>
</dbReference>